<comment type="subunit">
    <text evidence="10">Monomer.</text>
</comment>
<dbReference type="Gene3D" id="3.40.449.10">
    <property type="entry name" value="Phosphoenolpyruvate Carboxykinase, domain 1"/>
    <property type="match status" value="1"/>
</dbReference>
<reference evidence="12" key="1">
    <citation type="journal article" date="2019" name="Int. J. Syst. Evol. Microbiol.">
        <title>The Global Catalogue of Microorganisms (GCM) 10K type strain sequencing project: providing services to taxonomists for standard genome sequencing and annotation.</title>
        <authorList>
            <consortium name="The Broad Institute Genomics Platform"/>
            <consortium name="The Broad Institute Genome Sequencing Center for Infectious Disease"/>
            <person name="Wu L."/>
            <person name="Ma J."/>
        </authorList>
    </citation>
    <scope>NUCLEOTIDE SEQUENCE [LARGE SCALE GENOMIC DNA]</scope>
    <source>
        <strain evidence="12">CECT 8570</strain>
    </source>
</reference>
<comment type="catalytic activity">
    <reaction evidence="9 10">
        <text>oxaloacetate + ATP = phosphoenolpyruvate + ADP + CO2</text>
        <dbReference type="Rhea" id="RHEA:18617"/>
        <dbReference type="ChEBI" id="CHEBI:16452"/>
        <dbReference type="ChEBI" id="CHEBI:16526"/>
        <dbReference type="ChEBI" id="CHEBI:30616"/>
        <dbReference type="ChEBI" id="CHEBI:58702"/>
        <dbReference type="ChEBI" id="CHEBI:456216"/>
        <dbReference type="EC" id="4.1.1.49"/>
    </reaction>
</comment>
<dbReference type="InterPro" id="IPR013035">
    <property type="entry name" value="PEP_carboxykinase_C"/>
</dbReference>
<keyword evidence="10" id="KW-0479">Metal-binding</keyword>
<evidence type="ECO:0000256" key="4">
    <source>
        <dbReference type="ARBA" id="ARBA00022432"/>
    </source>
</evidence>
<dbReference type="InterPro" id="IPR001272">
    <property type="entry name" value="PEP_carboxykinase_ATP"/>
</dbReference>
<comment type="pathway">
    <text evidence="1 10">Carbohydrate biosynthesis; gluconeogenesis.</text>
</comment>
<comment type="subcellular location">
    <subcellularLocation>
        <location evidence="10">Cytoplasm</location>
    </subcellularLocation>
</comment>
<proteinExistence type="inferred from homology"/>
<feature type="binding site" evidence="10">
    <location>
        <position position="185"/>
    </location>
    <ligand>
        <name>Mn(2+)</name>
        <dbReference type="ChEBI" id="CHEBI:29035"/>
    </ligand>
</feature>
<dbReference type="RefSeq" id="WP_290259920.1">
    <property type="nucleotide sequence ID" value="NZ_JAUFQG010000004.1"/>
</dbReference>
<feature type="binding site" evidence="10">
    <location>
        <position position="45"/>
    </location>
    <ligand>
        <name>substrate</name>
    </ligand>
</feature>
<dbReference type="Gene3D" id="3.90.228.20">
    <property type="match status" value="1"/>
</dbReference>
<evidence type="ECO:0000256" key="1">
    <source>
        <dbReference type="ARBA" id="ARBA00004742"/>
    </source>
</evidence>
<dbReference type="Gene3D" id="2.170.8.10">
    <property type="entry name" value="Phosphoenolpyruvate Carboxykinase, domain 2"/>
    <property type="match status" value="1"/>
</dbReference>
<dbReference type="Proteomes" id="UP001595840">
    <property type="component" value="Unassembled WGS sequence"/>
</dbReference>
<keyword evidence="10" id="KW-0963">Cytoplasm</keyword>
<evidence type="ECO:0000256" key="6">
    <source>
        <dbReference type="ARBA" id="ARBA00022793"/>
    </source>
</evidence>
<evidence type="ECO:0000256" key="5">
    <source>
        <dbReference type="ARBA" id="ARBA00022741"/>
    </source>
</evidence>
<name>A0ABV8V1W7_9GAMM</name>
<feature type="binding site" evidence="10">
    <location>
        <position position="179"/>
    </location>
    <ligand>
        <name>substrate</name>
    </ligand>
</feature>
<keyword evidence="8 10" id="KW-0456">Lyase</keyword>
<dbReference type="EMBL" id="JBHSCX010000003">
    <property type="protein sequence ID" value="MFC4361315.1"/>
    <property type="molecule type" value="Genomic_DNA"/>
</dbReference>
<dbReference type="GO" id="GO:0004612">
    <property type="term" value="F:phosphoenolpyruvate carboxykinase (ATP) activity"/>
    <property type="evidence" value="ECO:0007669"/>
    <property type="project" value="UniProtKB-EC"/>
</dbReference>
<organism evidence="11 12">
    <name type="scientific">Simiduia curdlanivorans</name>
    <dbReference type="NCBI Taxonomy" id="1492769"/>
    <lineage>
        <taxon>Bacteria</taxon>
        <taxon>Pseudomonadati</taxon>
        <taxon>Pseudomonadota</taxon>
        <taxon>Gammaproteobacteria</taxon>
        <taxon>Cellvibrionales</taxon>
        <taxon>Cellvibrionaceae</taxon>
        <taxon>Simiduia</taxon>
    </lineage>
</organism>
<accession>A0ABV8V1W7</accession>
<dbReference type="InterPro" id="IPR008210">
    <property type="entry name" value="PEP_carboxykinase_N"/>
</dbReference>
<dbReference type="PANTHER" id="PTHR30031:SF0">
    <property type="entry name" value="PHOSPHOENOLPYRUVATE CARBOXYKINASE (ATP)"/>
    <property type="match status" value="1"/>
</dbReference>
<dbReference type="NCBIfam" id="NF006821">
    <property type="entry name" value="PRK09344.1-3"/>
    <property type="match status" value="1"/>
</dbReference>
<feature type="binding site" evidence="10">
    <location>
        <position position="204"/>
    </location>
    <ligand>
        <name>ATP</name>
        <dbReference type="ChEBI" id="CHEBI:30616"/>
    </ligand>
</feature>
<feature type="binding site" evidence="10">
    <location>
        <position position="435"/>
    </location>
    <ligand>
        <name>ATP</name>
        <dbReference type="ChEBI" id="CHEBI:30616"/>
    </ligand>
</feature>
<dbReference type="PIRSF" id="PIRSF006294">
    <property type="entry name" value="PEP_crbxkin"/>
    <property type="match status" value="1"/>
</dbReference>
<evidence type="ECO:0000313" key="12">
    <source>
        <dbReference type="Proteomes" id="UP001595840"/>
    </source>
</evidence>
<evidence type="ECO:0000313" key="11">
    <source>
        <dbReference type="EMBL" id="MFC4361315.1"/>
    </source>
</evidence>
<keyword evidence="12" id="KW-1185">Reference proteome</keyword>
<feature type="binding site" evidence="10">
    <location>
        <position position="306"/>
    </location>
    <ligand>
        <name>substrate</name>
    </ligand>
</feature>
<dbReference type="SUPFAM" id="SSF68923">
    <property type="entry name" value="PEP carboxykinase N-terminal domain"/>
    <property type="match status" value="1"/>
</dbReference>
<feature type="binding site" evidence="10">
    <location>
        <position position="204"/>
    </location>
    <ligand>
        <name>Mn(2+)</name>
        <dbReference type="ChEBI" id="CHEBI:29035"/>
    </ligand>
</feature>
<keyword evidence="6 10" id="KW-0210">Decarboxylase</keyword>
<dbReference type="NCBIfam" id="NF006823">
    <property type="entry name" value="PRK09344.1-5"/>
    <property type="match status" value="1"/>
</dbReference>
<feature type="binding site" evidence="10">
    <location>
        <position position="269"/>
    </location>
    <ligand>
        <name>ATP</name>
        <dbReference type="ChEBI" id="CHEBI:30616"/>
    </ligand>
</feature>
<dbReference type="HAMAP" id="MF_00453">
    <property type="entry name" value="PEPCK_ATP"/>
    <property type="match status" value="1"/>
</dbReference>
<dbReference type="PANTHER" id="PTHR30031">
    <property type="entry name" value="PHOSPHOENOLPYRUVATE CARBOXYKINASE ATP"/>
    <property type="match status" value="1"/>
</dbReference>
<comment type="function">
    <text evidence="10">Involved in the gluconeogenesis. Catalyzes the conversion of oxaloacetate (OAA) to phosphoenolpyruvate (PEP) through direct phosphoryl transfer between the nucleoside triphosphate and OAA.</text>
</comment>
<keyword evidence="4 10" id="KW-0312">Gluconeogenesis</keyword>
<protein>
    <recommendedName>
        <fullName evidence="3 10">Phosphoenolpyruvate carboxykinase (ATP)</fullName>
        <shortName evidence="10">PCK</shortName>
        <shortName evidence="10">PEP carboxykinase</shortName>
        <shortName evidence="10">PEPCK</shortName>
        <ecNumber evidence="3 10">4.1.1.49</ecNumber>
    </recommendedName>
</protein>
<evidence type="ECO:0000256" key="8">
    <source>
        <dbReference type="ARBA" id="ARBA00023239"/>
    </source>
</evidence>
<keyword evidence="10" id="KW-0464">Manganese</keyword>
<dbReference type="SUPFAM" id="SSF53795">
    <property type="entry name" value="PEP carboxykinase-like"/>
    <property type="match status" value="1"/>
</dbReference>
<comment type="cofactor">
    <cofactor evidence="10">
        <name>Mn(2+)</name>
        <dbReference type="ChEBI" id="CHEBI:29035"/>
    </cofactor>
    <text evidence="10">Binds 1 Mn(2+) ion per subunit.</text>
</comment>
<evidence type="ECO:0000256" key="9">
    <source>
        <dbReference type="ARBA" id="ARBA00047371"/>
    </source>
</evidence>
<feature type="binding site" evidence="10">
    <location>
        <position position="306"/>
    </location>
    <ligand>
        <name>ATP</name>
        <dbReference type="ChEBI" id="CHEBI:30616"/>
    </ligand>
</feature>
<dbReference type="EC" id="4.1.1.49" evidence="3 10"/>
<comment type="caution">
    <text evidence="11">The sequence shown here is derived from an EMBL/GenBank/DDBJ whole genome shotgun (WGS) entry which is preliminary data.</text>
</comment>
<evidence type="ECO:0000256" key="2">
    <source>
        <dbReference type="ARBA" id="ARBA00006052"/>
    </source>
</evidence>
<feature type="binding site" evidence="10">
    <location>
        <position position="185"/>
    </location>
    <ligand>
        <name>ATP</name>
        <dbReference type="ChEBI" id="CHEBI:30616"/>
    </ligand>
</feature>
<evidence type="ECO:0000256" key="10">
    <source>
        <dbReference type="HAMAP-Rule" id="MF_00453"/>
    </source>
</evidence>
<keyword evidence="5 10" id="KW-0547">Nucleotide-binding</keyword>
<comment type="similarity">
    <text evidence="2 10">Belongs to the phosphoenolpyruvate carboxykinase (ATP) family.</text>
</comment>
<evidence type="ECO:0000256" key="3">
    <source>
        <dbReference type="ARBA" id="ARBA00012363"/>
    </source>
</evidence>
<keyword evidence="7 10" id="KW-0067">ATP-binding</keyword>
<evidence type="ECO:0000256" key="7">
    <source>
        <dbReference type="ARBA" id="ARBA00022840"/>
    </source>
</evidence>
<dbReference type="Pfam" id="PF01293">
    <property type="entry name" value="PEPCK_ATP"/>
    <property type="match status" value="1"/>
</dbReference>
<gene>
    <name evidence="10" type="primary">pckA</name>
    <name evidence="11" type="ORF">ACFOX3_03315</name>
</gene>
<sequence length="517" mass="55956">MTQATATVYADLSSAQLIEEALKRGEGRLTNTGALLAVTGARTGRSPADRFIVKEPSTEASIDWGNVNRPFDGAKFDALWSRVEAYLADKDRFVSSLHVAEDENHYIPVKVTTETAWHNLFAHNMFIRTKAYNPKAKAEWTILHAANFECDPARDGTNSEGIVCINFAQRKVLLAGMKYAGEMKKSMFSVQNFLLPAAGVMPMHCSANVGKDGDTCLFFGLSGTGKTTLSADPERYLIGDDEHGWAKGAVFNMEGGCYAKTIDLSQKNEPVIWDAIRFGAIVENVVVSEEERLADYCDTSLSENGRCSYPLEHVELRVEENRAGEPKNVIFLTCDVTGVLPPVSILSKEAAAYHFLSGYTARVGSTELGAEAGINPTFSTCFGAPFMPRPAREYAELLMQRIEEFGAKVYLVNTGWTGGAGGANGTGKRFPIPVTRAVVAAIQNGSLEGAETEHLAAVNLDIPKAIAGVDAKYLNPRKAWNNEAAYDEQAAKLAGLFAKNITKFKVSADVEAAGPQA</sequence>
<feature type="binding site" evidence="10">
    <location>
        <begin position="220"/>
        <end position="228"/>
    </location>
    <ligand>
        <name>ATP</name>
        <dbReference type="ChEBI" id="CHEBI:30616"/>
    </ligand>
</feature>
<comment type="caution">
    <text evidence="10">Lacks conserved residue(s) required for the propagation of feature annotation.</text>
</comment>
<feature type="binding site" evidence="10">
    <location>
        <position position="185"/>
    </location>
    <ligand>
        <name>substrate</name>
    </ligand>
</feature>
<feature type="binding site" evidence="10">
    <location>
        <position position="241"/>
    </location>
    <ligand>
        <name>Mn(2+)</name>
        <dbReference type="ChEBI" id="CHEBI:29035"/>
    </ligand>
</feature>
<dbReference type="NCBIfam" id="TIGR00224">
    <property type="entry name" value="pckA"/>
    <property type="match status" value="1"/>
</dbReference>
<dbReference type="NCBIfam" id="NF006820">
    <property type="entry name" value="PRK09344.1-2"/>
    <property type="match status" value="1"/>
</dbReference>